<evidence type="ECO:0008006" key="5">
    <source>
        <dbReference type="Google" id="ProtNLM"/>
    </source>
</evidence>
<evidence type="ECO:0000313" key="3">
    <source>
        <dbReference type="EMBL" id="GGK75107.1"/>
    </source>
</evidence>
<organism evidence="3 4">
    <name type="scientific">Ornithinimicrobium pekingense</name>
    <dbReference type="NCBI Taxonomy" id="384677"/>
    <lineage>
        <taxon>Bacteria</taxon>
        <taxon>Bacillati</taxon>
        <taxon>Actinomycetota</taxon>
        <taxon>Actinomycetes</taxon>
        <taxon>Micrococcales</taxon>
        <taxon>Ornithinimicrobiaceae</taxon>
        <taxon>Ornithinimicrobium</taxon>
    </lineage>
</organism>
<gene>
    <name evidence="3" type="ORF">GCM10011509_24730</name>
</gene>
<accession>A0ABQ2FDH5</accession>
<keyword evidence="1" id="KW-0175">Coiled coil</keyword>
<dbReference type="EMBL" id="BMLB01000005">
    <property type="protein sequence ID" value="GGK75107.1"/>
    <property type="molecule type" value="Genomic_DNA"/>
</dbReference>
<feature type="coiled-coil region" evidence="1">
    <location>
        <begin position="37"/>
        <end position="64"/>
    </location>
</feature>
<keyword evidence="4" id="KW-1185">Reference proteome</keyword>
<evidence type="ECO:0000256" key="2">
    <source>
        <dbReference type="SAM" id="MobiDB-lite"/>
    </source>
</evidence>
<proteinExistence type="predicted"/>
<reference evidence="4" key="1">
    <citation type="journal article" date="2019" name="Int. J. Syst. Evol. Microbiol.">
        <title>The Global Catalogue of Microorganisms (GCM) 10K type strain sequencing project: providing services to taxonomists for standard genome sequencing and annotation.</title>
        <authorList>
            <consortium name="The Broad Institute Genomics Platform"/>
            <consortium name="The Broad Institute Genome Sequencing Center for Infectious Disease"/>
            <person name="Wu L."/>
            <person name="Ma J."/>
        </authorList>
    </citation>
    <scope>NUCLEOTIDE SEQUENCE [LARGE SCALE GENOMIC DNA]</scope>
    <source>
        <strain evidence="4">CGMCC 1.5362</strain>
    </source>
</reference>
<evidence type="ECO:0000313" key="4">
    <source>
        <dbReference type="Proteomes" id="UP000662111"/>
    </source>
</evidence>
<comment type="caution">
    <text evidence="3">The sequence shown here is derived from an EMBL/GenBank/DDBJ whole genome shotgun (WGS) entry which is preliminary data.</text>
</comment>
<dbReference type="Proteomes" id="UP000662111">
    <property type="component" value="Unassembled WGS sequence"/>
</dbReference>
<name>A0ABQ2FDH5_9MICO</name>
<feature type="region of interest" description="Disordered" evidence="2">
    <location>
        <begin position="1"/>
        <end position="30"/>
    </location>
</feature>
<evidence type="ECO:0000256" key="1">
    <source>
        <dbReference type="SAM" id="Coils"/>
    </source>
</evidence>
<protein>
    <recommendedName>
        <fullName evidence="5">Helix-turn-helix domain-containing protein</fullName>
    </recommendedName>
</protein>
<sequence>MTDRGAESTGTTSGSPADGNRPALNDVASSQPLVETLKNAHTRVREAENALSEAVRERDQLVRKAVEEGLSKGAVGRALGITRQAVYGLLRRTPQAHGTATDERSPDLLALRRQAKAATSWLSVAIQQTERAESEEVDGMVDGMLAVLALYVAASCAIRALGDDHPAVQQFLGDKEVGHEPLKNSRDLLAHFDAYVAGDGNLQRAEIDGQRRPNPPDARPPLMPMWGGGPEQQLTFITKTWVRSDDGKTLLLDGEPLRQAGVPCMETLDITIDLRDSLRATGEIVGECCKGAGLADRRDVRDLLARAASSADG</sequence>